<protein>
    <recommendedName>
        <fullName evidence="6">Carboxylic ester hydrolase</fullName>
        <ecNumber evidence="6">3.1.1.-</ecNumber>
    </recommendedName>
</protein>
<dbReference type="PROSITE" id="PS00941">
    <property type="entry name" value="CARBOXYLESTERASE_B_2"/>
    <property type="match status" value="1"/>
</dbReference>
<evidence type="ECO:0000256" key="6">
    <source>
        <dbReference type="RuleBase" id="RU361235"/>
    </source>
</evidence>
<organism evidence="8 9">
    <name type="scientific">Aromia moschata</name>
    <dbReference type="NCBI Taxonomy" id="1265417"/>
    <lineage>
        <taxon>Eukaryota</taxon>
        <taxon>Metazoa</taxon>
        <taxon>Ecdysozoa</taxon>
        <taxon>Arthropoda</taxon>
        <taxon>Hexapoda</taxon>
        <taxon>Insecta</taxon>
        <taxon>Pterygota</taxon>
        <taxon>Neoptera</taxon>
        <taxon>Endopterygota</taxon>
        <taxon>Coleoptera</taxon>
        <taxon>Polyphaga</taxon>
        <taxon>Cucujiformia</taxon>
        <taxon>Chrysomeloidea</taxon>
        <taxon>Cerambycidae</taxon>
        <taxon>Cerambycinae</taxon>
        <taxon>Callichromatini</taxon>
        <taxon>Aromia</taxon>
    </lineage>
</organism>
<dbReference type="AlphaFoldDB" id="A0AAV8X6W7"/>
<dbReference type="Gene3D" id="3.40.50.1820">
    <property type="entry name" value="alpha/beta hydrolase"/>
    <property type="match status" value="1"/>
</dbReference>
<keyword evidence="4" id="KW-1015">Disulfide bond</keyword>
<keyword evidence="5" id="KW-0325">Glycoprotein</keyword>
<keyword evidence="9" id="KW-1185">Reference proteome</keyword>
<dbReference type="Pfam" id="PF00135">
    <property type="entry name" value="COesterase"/>
    <property type="match status" value="1"/>
</dbReference>
<evidence type="ECO:0000313" key="9">
    <source>
        <dbReference type="Proteomes" id="UP001162162"/>
    </source>
</evidence>
<keyword evidence="3 6" id="KW-0378">Hydrolase</keyword>
<dbReference type="GO" id="GO:0052689">
    <property type="term" value="F:carboxylic ester hydrolase activity"/>
    <property type="evidence" value="ECO:0007669"/>
    <property type="project" value="UniProtKB-KW"/>
</dbReference>
<feature type="domain" description="Carboxylesterase type B" evidence="7">
    <location>
        <begin position="16"/>
        <end position="472"/>
    </location>
</feature>
<dbReference type="InterPro" id="IPR019826">
    <property type="entry name" value="Carboxylesterase_B_AS"/>
</dbReference>
<evidence type="ECO:0000313" key="8">
    <source>
        <dbReference type="EMBL" id="KAJ8933687.1"/>
    </source>
</evidence>
<evidence type="ECO:0000256" key="4">
    <source>
        <dbReference type="ARBA" id="ARBA00023157"/>
    </source>
</evidence>
<sequence length="509" mass="58222">MELPCSCSKLLNWSYEPIPPKPWTGIWKAKTMFKCMQYDHFTLQGQDMVSGDEDCLYVNVYTPDLSPQKKFDVLIFIHGGAFMFNYGGMYGPELILDRDVVYVTLNYRLGPLGFLSTEDDVVPGNNGLKDQILALKWIKENIEYFGGNPNSITIFGMSAGGSSVHFHLLLPASKGLFHKGISQSGTTLCPWVLLEKPLEKAKKLSSLVGCPVTDSVEMVDCLRSKPARQITLIVKHFQPWLYNPFSPFGVVLDYNWATSPLLPDHPYKLLKNQKVADLPWMASYTSGEGLYPAYDFYYTHHLEYIDRNWNEVMPHILHYNDTVDLKHKDEVSQKIRQYFLQGQSLTKDTYKSLVELMSERLFIYDIEKTGRLHATAVNSPVYCYLFNYRGAHSKTEFRANTTENIGVSHGDDTSYILKTVMDTSSTDDDRLMCGVMIDMFTSFMRTGKPATSPDWEPLSKTASDSWNQLHIDGPHNIYAEQKEKLGNRDFWDSIHFEENDHLFGTKDEL</sequence>
<keyword evidence="2" id="KW-0719">Serine esterase</keyword>
<proteinExistence type="inferred from homology"/>
<dbReference type="EC" id="3.1.1.-" evidence="6"/>
<evidence type="ECO:0000259" key="7">
    <source>
        <dbReference type="Pfam" id="PF00135"/>
    </source>
</evidence>
<comment type="similarity">
    <text evidence="1 6">Belongs to the type-B carboxylesterase/lipase family.</text>
</comment>
<dbReference type="PANTHER" id="PTHR43142">
    <property type="entry name" value="CARBOXYLIC ESTER HYDROLASE"/>
    <property type="match status" value="1"/>
</dbReference>
<dbReference type="PANTHER" id="PTHR43142:SF1">
    <property type="entry name" value="CARBOXYLIC ESTER HYDROLASE"/>
    <property type="match status" value="1"/>
</dbReference>
<evidence type="ECO:0000256" key="2">
    <source>
        <dbReference type="ARBA" id="ARBA00022487"/>
    </source>
</evidence>
<evidence type="ECO:0000256" key="3">
    <source>
        <dbReference type="ARBA" id="ARBA00022801"/>
    </source>
</evidence>
<evidence type="ECO:0000256" key="1">
    <source>
        <dbReference type="ARBA" id="ARBA00005964"/>
    </source>
</evidence>
<name>A0AAV8X6W7_9CUCU</name>
<gene>
    <name evidence="8" type="ORF">NQ318_008405</name>
</gene>
<dbReference type="InterPro" id="IPR029058">
    <property type="entry name" value="AB_hydrolase_fold"/>
</dbReference>
<dbReference type="SUPFAM" id="SSF53474">
    <property type="entry name" value="alpha/beta-Hydrolases"/>
    <property type="match status" value="1"/>
</dbReference>
<dbReference type="InterPro" id="IPR002018">
    <property type="entry name" value="CarbesteraseB"/>
</dbReference>
<dbReference type="InterPro" id="IPR019819">
    <property type="entry name" value="Carboxylesterase_B_CS"/>
</dbReference>
<accession>A0AAV8X6W7</accession>
<comment type="caution">
    <text evidence="8">The sequence shown here is derived from an EMBL/GenBank/DDBJ whole genome shotgun (WGS) entry which is preliminary data.</text>
</comment>
<dbReference type="Proteomes" id="UP001162162">
    <property type="component" value="Unassembled WGS sequence"/>
</dbReference>
<reference evidence="8" key="1">
    <citation type="journal article" date="2023" name="Insect Mol. Biol.">
        <title>Genome sequencing provides insights into the evolution of gene families encoding plant cell wall-degrading enzymes in longhorned beetles.</title>
        <authorList>
            <person name="Shin N.R."/>
            <person name="Okamura Y."/>
            <person name="Kirsch R."/>
            <person name="Pauchet Y."/>
        </authorList>
    </citation>
    <scope>NUCLEOTIDE SEQUENCE</scope>
    <source>
        <strain evidence="8">AMC_N1</strain>
    </source>
</reference>
<evidence type="ECO:0000256" key="5">
    <source>
        <dbReference type="ARBA" id="ARBA00023180"/>
    </source>
</evidence>
<dbReference type="EMBL" id="JAPWTK010001176">
    <property type="protein sequence ID" value="KAJ8933687.1"/>
    <property type="molecule type" value="Genomic_DNA"/>
</dbReference>
<dbReference type="PROSITE" id="PS00122">
    <property type="entry name" value="CARBOXYLESTERASE_B_1"/>
    <property type="match status" value="1"/>
</dbReference>